<evidence type="ECO:0000256" key="3">
    <source>
        <dbReference type="ARBA" id="ARBA00022837"/>
    </source>
</evidence>
<feature type="compositionally biased region" description="Basic and acidic residues" evidence="4">
    <location>
        <begin position="162"/>
        <end position="182"/>
    </location>
</feature>
<dbReference type="Gene3D" id="1.10.238.10">
    <property type="entry name" value="EF-hand"/>
    <property type="match status" value="3"/>
</dbReference>
<reference evidence="6 7" key="1">
    <citation type="journal article" date="2023" name="Commun. Biol.">
        <title>Genome analysis of Parmales, the sister group of diatoms, reveals the evolutionary specialization of diatoms from phago-mixotrophs to photoautotrophs.</title>
        <authorList>
            <person name="Ban H."/>
            <person name="Sato S."/>
            <person name="Yoshikawa S."/>
            <person name="Yamada K."/>
            <person name="Nakamura Y."/>
            <person name="Ichinomiya M."/>
            <person name="Sato N."/>
            <person name="Blanc-Mathieu R."/>
            <person name="Endo H."/>
            <person name="Kuwata A."/>
            <person name="Ogata H."/>
        </authorList>
    </citation>
    <scope>NUCLEOTIDE SEQUENCE [LARGE SCALE GENOMIC DNA]</scope>
</reference>
<gene>
    <name evidence="6" type="ORF">TeGR_g1816</name>
</gene>
<feature type="domain" description="EF-hand" evidence="5">
    <location>
        <begin position="1125"/>
        <end position="1160"/>
    </location>
</feature>
<feature type="compositionally biased region" description="Polar residues" evidence="4">
    <location>
        <begin position="26"/>
        <end position="51"/>
    </location>
</feature>
<dbReference type="PROSITE" id="PS00018">
    <property type="entry name" value="EF_HAND_1"/>
    <property type="match status" value="5"/>
</dbReference>
<feature type="compositionally biased region" description="Pro residues" evidence="4">
    <location>
        <begin position="246"/>
        <end position="256"/>
    </location>
</feature>
<dbReference type="InterPro" id="IPR050230">
    <property type="entry name" value="CALM/Myosin/TropC-like"/>
</dbReference>
<feature type="compositionally biased region" description="Polar residues" evidence="4">
    <location>
        <begin position="518"/>
        <end position="528"/>
    </location>
</feature>
<feature type="compositionally biased region" description="Pro residues" evidence="4">
    <location>
        <begin position="263"/>
        <end position="273"/>
    </location>
</feature>
<dbReference type="SMART" id="SM00054">
    <property type="entry name" value="EFh"/>
    <property type="match status" value="6"/>
</dbReference>
<dbReference type="InterPro" id="IPR011992">
    <property type="entry name" value="EF-hand-dom_pair"/>
</dbReference>
<dbReference type="PANTHER" id="PTHR23048">
    <property type="entry name" value="MYOSIN LIGHT CHAIN 1, 3"/>
    <property type="match status" value="1"/>
</dbReference>
<evidence type="ECO:0000313" key="7">
    <source>
        <dbReference type="Proteomes" id="UP001165060"/>
    </source>
</evidence>
<evidence type="ECO:0000259" key="5">
    <source>
        <dbReference type="PROSITE" id="PS50222"/>
    </source>
</evidence>
<dbReference type="CDD" id="cd00051">
    <property type="entry name" value="EFh"/>
    <property type="match status" value="3"/>
</dbReference>
<dbReference type="InterPro" id="IPR000048">
    <property type="entry name" value="IQ_motif_EF-hand-BS"/>
</dbReference>
<feature type="region of interest" description="Disordered" evidence="4">
    <location>
        <begin position="430"/>
        <end position="528"/>
    </location>
</feature>
<dbReference type="Pfam" id="PF13499">
    <property type="entry name" value="EF-hand_7"/>
    <property type="match status" value="3"/>
</dbReference>
<dbReference type="Proteomes" id="UP001165060">
    <property type="component" value="Unassembled WGS sequence"/>
</dbReference>
<feature type="region of interest" description="Disordered" evidence="4">
    <location>
        <begin position="1863"/>
        <end position="1882"/>
    </location>
</feature>
<keyword evidence="3" id="KW-0106">Calcium</keyword>
<evidence type="ECO:0000256" key="1">
    <source>
        <dbReference type="ARBA" id="ARBA00020786"/>
    </source>
</evidence>
<organism evidence="6 7">
    <name type="scientific">Tetraparma gracilis</name>
    <dbReference type="NCBI Taxonomy" id="2962635"/>
    <lineage>
        <taxon>Eukaryota</taxon>
        <taxon>Sar</taxon>
        <taxon>Stramenopiles</taxon>
        <taxon>Ochrophyta</taxon>
        <taxon>Bolidophyceae</taxon>
        <taxon>Parmales</taxon>
        <taxon>Triparmaceae</taxon>
        <taxon>Tetraparma</taxon>
    </lineage>
</organism>
<evidence type="ECO:0000313" key="6">
    <source>
        <dbReference type="EMBL" id="GMI52356.1"/>
    </source>
</evidence>
<dbReference type="PROSITE" id="PS50222">
    <property type="entry name" value="EF_HAND_2"/>
    <property type="match status" value="6"/>
</dbReference>
<evidence type="ECO:0000256" key="4">
    <source>
        <dbReference type="SAM" id="MobiDB-lite"/>
    </source>
</evidence>
<feature type="non-terminal residue" evidence="6">
    <location>
        <position position="1"/>
    </location>
</feature>
<sequence length="2198" mass="247566">PPPPPARKAASSISSAVSFSSNTASEQDSAVTSIASRASQLLHNSGPSASTREQRATLLGGRRGGVSVGKAAPKVKRVLKLTDADQEAVEEHAKETGSAVPIDKWRNELAHIVMALGADDEHTQGDFPLTTMKISNPQFRETDELNGRRPENVAMDSYELPRYTHDQGGDPDNRDNEDELLHETIAPNPLLEQPDLKPQKSKAAELGVEGAEERKETTLPTEKKSYFVAEAVDAFRRPTTHVSAPSPSPDPAPDPAPIQSSAPPSPSPSPVPLSNPDGTYNPIPYKPLSSITSTGELEFPGVSAPLVGPPTPGEPTLAMPQDAAKNPPPKKPRTRLGSQNAASVRLSKFLAKVTSDPPAGVVDDFSADPPAIQRSEEMQKLMKDRFEKSIGSGFWSDEIASTLAADLDADSLYNPRASLMASSSTALGLDSQLVKELPEEPEPPKPATPATPTKMKSPPGSRSVSRGGSRGSIRSRGGTAPSSSSSRRPNTSAGSPSKPPIPLEEVESTPPRPKTAPVPNSQLKKPTPNATLTETIVISKDAKMAAYLRTQAREKLALGLQDEAQQLFGEAAALLVNEGGADTRNPKEIFPYARHVHVAANKIQRLCHRKFFRVSTAQTKFAAAFRGHVQRKHVRLVKKRRVACATAIQRGWWRYLADKLHGATVIQCMARRVAAVAKLARKRVEREAAIVIQCMLRTRLSMITFQYYLHKWRSAIKLQRNWRGYATRLGRFRGLMEIHGFLCKMADKITRRVRGIRDRRRAALRRKAVLIAEENRHKAEKMFTDKAVKLALSRSKFFLEAPEGQMFVKRERAKIVAKRKDPDYLERVEALSPEDRRKLSMQDAFDTFDLDSSGSIDSDELDELLRECGVKLSEDDLMTALKDMDEDGSGEIGFDEFYAWFCEHEEAESKSALSFLPKFSIASISGAAITRHAKTAVQIHFTREAARSALHHTRRRMPPNFFCPVCRHPFALFGDYAKHYERRTEGGPLVCHQSSLEDTSESNQMMFTNAAVGRQQYLLQKRACLEHMRYTDEVAFINESVIQAEIKTEALFGIKQGRRDLMRLKAYLINQREDRNKELKKQGYLWNAIKKQDREAAFKAFDLDNGGSIDATEFRALMSAMGINISEEKARSALRIIDKDKSGAIEFEEFEVWLNTREEEIKKRSSDFMVGLNERRQKMLANGLAAAAAERTAQKLLIARACIRAELEARRTFRKTRPPQYGWCTDEWLEEHRLGHLLMDRDLQKEQELKRSLQVIEAKCEVPYGTQAWGGKMVFGNKKVDEGAGLERAQKLAEEECEQWMESAAGKRALKKQGYLLHAMALEEKDKGDEGLGERKTDYDVYDVLGDDDMDVEEAKKLLGRKGMVLNDIRQKTMEEKLAREGGGFGMKEFDEWFKATHFDSFEKFAGTLKYGAWRRLRLAKYGKWGEASRTWYLNRARAEAASRYHSEKFVGTFDKSRHATPDNLVLKKERVVAPVVEEGMEGVQGEGELEEKKRLEEAKAWRHTERRNKFDDQRKIIERDALIKDSEEEARSGLAKLTKKKAGKRMMKQEMEVIKAAREAMACVAAGLPTQGKTIEMARYMFRLYDCDESGGIDDEELSDLCKSLCVPLSNAENLVLVRKMDQDQSGVVDFKEFITWFLDEGERRRWRKWKGWKMVFWRWFGGERGVLRKDAQRMLLNRAHIEPPDAHSVANESYESYGYSKNVVGETEAAARVNALMWKAESNAMASAKLFLASDAGQSLLKREIYKLEQARKLVAVGLVQPKDKEAKMKLRLRQLFALHESGEEEDVEGLHGPNNDYIDVDAGEVKYLLRRAGVRGVWGGTMHFPQLAEKDGEHKVAQTTFEDVWEWLQEEQAEFHTLTEEKVEEAGGEKEEGAGGGEGEKTKIIVQKSKLPPLPKKLRATSIRDDAVESIMVRARSRGRRVVLMDECMLSTHNEWGGKGIRVSLKSDREWKARIVENECRIAVEEFMRSGIRGKAGRKMMKEMWEKHEAARKDIWKEGGPGFGNWVQTEFAFMGAGGATISPEMMALNDVSVDTAIALQRAEVHTFLNHINASPSPKARKRTHLFEDLAQTELSGHVVDGDEPALVGFNEFERAWKEAWKLGGGWGWKFGIQRHRLYRWLCRKMGARGYKKKERKMIALYECRKDIRIKIAKESLEHLKLEEEERLLGIHKDEVEVQGGSTWCNLEVELKWKVL</sequence>
<feature type="compositionally biased region" description="Low complexity" evidence="4">
    <location>
        <begin position="7"/>
        <end position="25"/>
    </location>
</feature>
<feature type="domain" description="EF-hand" evidence="5">
    <location>
        <begin position="836"/>
        <end position="871"/>
    </location>
</feature>
<proteinExistence type="predicted"/>
<accession>A0ABQ6N9W4</accession>
<comment type="caution">
    <text evidence="6">The sequence shown here is derived from an EMBL/GenBank/DDBJ whole genome shotgun (WGS) entry which is preliminary data.</text>
</comment>
<name>A0ABQ6N9W4_9STRA</name>
<dbReference type="InterPro" id="IPR018247">
    <property type="entry name" value="EF_Hand_1_Ca_BS"/>
</dbReference>
<keyword evidence="7" id="KW-1185">Reference proteome</keyword>
<feature type="region of interest" description="Disordered" evidence="4">
    <location>
        <begin position="1"/>
        <end position="70"/>
    </location>
</feature>
<dbReference type="EMBL" id="BRYB01006221">
    <property type="protein sequence ID" value="GMI52356.1"/>
    <property type="molecule type" value="Genomic_DNA"/>
</dbReference>
<dbReference type="SUPFAM" id="SSF47473">
    <property type="entry name" value="EF-hand"/>
    <property type="match status" value="2"/>
</dbReference>
<dbReference type="PANTHER" id="PTHR23048:SF0">
    <property type="entry name" value="CALMODULIN LIKE 3"/>
    <property type="match status" value="1"/>
</dbReference>
<protein>
    <recommendedName>
        <fullName evidence="1">Calmodulin</fullName>
    </recommendedName>
</protein>
<dbReference type="InterPro" id="IPR002048">
    <property type="entry name" value="EF_hand_dom"/>
</dbReference>
<dbReference type="PROSITE" id="PS50096">
    <property type="entry name" value="IQ"/>
    <property type="match status" value="2"/>
</dbReference>
<feature type="domain" description="EF-hand" evidence="5">
    <location>
        <begin position="872"/>
        <end position="907"/>
    </location>
</feature>
<evidence type="ECO:0000256" key="2">
    <source>
        <dbReference type="ARBA" id="ARBA00022737"/>
    </source>
</evidence>
<feature type="domain" description="EF-hand" evidence="5">
    <location>
        <begin position="1089"/>
        <end position="1124"/>
    </location>
</feature>
<feature type="compositionally biased region" description="Basic and acidic residues" evidence="4">
    <location>
        <begin position="211"/>
        <end position="225"/>
    </location>
</feature>
<feature type="domain" description="EF-hand" evidence="5">
    <location>
        <begin position="1610"/>
        <end position="1645"/>
    </location>
</feature>
<feature type="domain" description="EF-hand" evidence="5">
    <location>
        <begin position="1574"/>
        <end position="1609"/>
    </location>
</feature>
<feature type="compositionally biased region" description="Basic and acidic residues" evidence="4">
    <location>
        <begin position="140"/>
        <end position="151"/>
    </location>
</feature>
<dbReference type="SMART" id="SM00015">
    <property type="entry name" value="IQ"/>
    <property type="match status" value="3"/>
</dbReference>
<feature type="region of interest" description="Disordered" evidence="4">
    <location>
        <begin position="137"/>
        <end position="341"/>
    </location>
</feature>
<feature type="compositionally biased region" description="Low complexity" evidence="4">
    <location>
        <begin position="450"/>
        <end position="495"/>
    </location>
</feature>
<keyword evidence="2" id="KW-0677">Repeat</keyword>